<keyword evidence="2" id="KW-1185">Reference proteome</keyword>
<dbReference type="PANTHER" id="PTHR43434">
    <property type="entry name" value="PHOSPHOGLYCOLATE PHOSPHATASE"/>
    <property type="match status" value="1"/>
</dbReference>
<dbReference type="Proteomes" id="UP000287352">
    <property type="component" value="Unassembled WGS sequence"/>
</dbReference>
<dbReference type="InterPro" id="IPR036412">
    <property type="entry name" value="HAD-like_sf"/>
</dbReference>
<dbReference type="InterPro" id="IPR023198">
    <property type="entry name" value="PGP-like_dom2"/>
</dbReference>
<dbReference type="GO" id="GO:0008967">
    <property type="term" value="F:phosphoglycolate phosphatase activity"/>
    <property type="evidence" value="ECO:0007669"/>
    <property type="project" value="TreeGrafter"/>
</dbReference>
<dbReference type="Gene3D" id="1.10.150.240">
    <property type="entry name" value="Putative phosphatase, domain 2"/>
    <property type="match status" value="1"/>
</dbReference>
<dbReference type="SFLD" id="SFLDG01129">
    <property type="entry name" value="C1.5:_HAD__Beta-PGM__Phosphata"/>
    <property type="match status" value="1"/>
</dbReference>
<reference evidence="2" key="1">
    <citation type="submission" date="2018-12" db="EMBL/GenBank/DDBJ databases">
        <title>Tengunoibacter tsumagoiensis gen. nov., sp. nov., Dictyobacter kobayashii sp. nov., D. alpinus sp. nov., and D. joshuensis sp. nov. and description of Dictyobacteraceae fam. nov. within the order Ktedonobacterales isolated from Tengu-no-mugimeshi.</title>
        <authorList>
            <person name="Wang C.M."/>
            <person name="Zheng Y."/>
            <person name="Sakai Y."/>
            <person name="Toyoda A."/>
            <person name="Minakuchi Y."/>
            <person name="Abe K."/>
            <person name="Yokota A."/>
            <person name="Yabe S."/>
        </authorList>
    </citation>
    <scope>NUCLEOTIDE SEQUENCE [LARGE SCALE GENOMIC DNA]</scope>
    <source>
        <strain evidence="2">Uno3</strain>
    </source>
</reference>
<evidence type="ECO:0000313" key="1">
    <source>
        <dbReference type="EMBL" id="GCE11694.1"/>
    </source>
</evidence>
<dbReference type="Pfam" id="PF13419">
    <property type="entry name" value="HAD_2"/>
    <property type="match status" value="1"/>
</dbReference>
<dbReference type="GO" id="GO:0005829">
    <property type="term" value="C:cytosol"/>
    <property type="evidence" value="ECO:0007669"/>
    <property type="project" value="TreeGrafter"/>
</dbReference>
<dbReference type="GO" id="GO:0006281">
    <property type="term" value="P:DNA repair"/>
    <property type="evidence" value="ECO:0007669"/>
    <property type="project" value="TreeGrafter"/>
</dbReference>
<comment type="caution">
    <text evidence="1">The sequence shown here is derived from an EMBL/GenBank/DDBJ whole genome shotgun (WGS) entry which is preliminary data.</text>
</comment>
<organism evidence="1 2">
    <name type="scientific">Tengunoibacter tsumagoiensis</name>
    <dbReference type="NCBI Taxonomy" id="2014871"/>
    <lineage>
        <taxon>Bacteria</taxon>
        <taxon>Bacillati</taxon>
        <taxon>Chloroflexota</taxon>
        <taxon>Ktedonobacteria</taxon>
        <taxon>Ktedonobacterales</taxon>
        <taxon>Dictyobacteraceae</taxon>
        <taxon>Tengunoibacter</taxon>
    </lineage>
</organism>
<dbReference type="InterPro" id="IPR023214">
    <property type="entry name" value="HAD_sf"/>
</dbReference>
<dbReference type="AlphaFoldDB" id="A0A401ZXW7"/>
<gene>
    <name evidence="1" type="ORF">KTT_15530</name>
</gene>
<evidence type="ECO:0000313" key="2">
    <source>
        <dbReference type="Proteomes" id="UP000287352"/>
    </source>
</evidence>
<protein>
    <submittedName>
        <fullName evidence="1">Phosphoglycolate phosphatase</fullName>
    </submittedName>
</protein>
<name>A0A401ZXW7_9CHLR</name>
<accession>A0A401ZXW7</accession>
<dbReference type="EMBL" id="BIFR01000001">
    <property type="protein sequence ID" value="GCE11694.1"/>
    <property type="molecule type" value="Genomic_DNA"/>
</dbReference>
<dbReference type="PANTHER" id="PTHR43434:SF1">
    <property type="entry name" value="PHOSPHOGLYCOLATE PHOSPHATASE"/>
    <property type="match status" value="1"/>
</dbReference>
<dbReference type="Gene3D" id="3.40.50.1000">
    <property type="entry name" value="HAD superfamily/HAD-like"/>
    <property type="match status" value="1"/>
</dbReference>
<dbReference type="RefSeq" id="WP_161975335.1">
    <property type="nucleotide sequence ID" value="NZ_BIFR01000001.1"/>
</dbReference>
<sequence length="213" mass="23806">MSLKSIIFDLDGTLANTLPLCIKVYQQTLERYAGRPYSEQEITAHFGLTEGGIFQRLLPAQWESALDYYHQRYMEQHADCAETFPGILQALSLLQERGVKMALVTGKGSYTATYTLQYLGLTQYFSLVEAGSETAIVKAEAIRRILTTWQIEPSESAYLGDTDTDMQQAASAGVLPLAADWAATSTIHLLPTPVQTFHSVDEFIAWIQKTWEN</sequence>
<proteinExistence type="predicted"/>
<dbReference type="InterPro" id="IPR050155">
    <property type="entry name" value="HAD-like_hydrolase_sf"/>
</dbReference>
<dbReference type="SFLD" id="SFLDS00003">
    <property type="entry name" value="Haloacid_Dehalogenase"/>
    <property type="match status" value="1"/>
</dbReference>
<dbReference type="SUPFAM" id="SSF56784">
    <property type="entry name" value="HAD-like"/>
    <property type="match status" value="1"/>
</dbReference>
<dbReference type="InterPro" id="IPR041492">
    <property type="entry name" value="HAD_2"/>
</dbReference>